<dbReference type="AlphaFoldDB" id="A0A3P7QTP0"/>
<evidence type="ECO:0000259" key="1">
    <source>
        <dbReference type="Pfam" id="PF18139"/>
    </source>
</evidence>
<sequence length="231" mass="25433">MRSKIVTIGIAPWGVIKRKERLVAKDAQIQYDPHAFGSSSGLGVLNDHHSYFLLADNGTTSRYGADLHLRQNLEEHLAKGEANVSRKIPVVCAVLEGGTSTLKAVHQYLTREPKIPVIVCDGSGRASDLIAFASRYLDADGTLPAEVREELLCLISTVFPDAPRTPEQILEVILECARKRDLVGSQSYLQLTLSWNRVDVARSCLFAGGRHWPIHALHSAMSDALRLNRVS</sequence>
<dbReference type="Pfam" id="PF18139">
    <property type="entry name" value="LSDAT_euk"/>
    <property type="match status" value="1"/>
</dbReference>
<dbReference type="InterPro" id="IPR041491">
    <property type="entry name" value="TRPM_SLOG"/>
</dbReference>
<accession>A0A3P7QTP0</accession>
<dbReference type="EMBL" id="UYRV01126305">
    <property type="protein sequence ID" value="VDN35202.1"/>
    <property type="molecule type" value="Genomic_DNA"/>
</dbReference>
<evidence type="ECO:0000313" key="3">
    <source>
        <dbReference type="Proteomes" id="UP000271889"/>
    </source>
</evidence>
<dbReference type="GO" id="GO:0005261">
    <property type="term" value="F:monoatomic cation channel activity"/>
    <property type="evidence" value="ECO:0007669"/>
    <property type="project" value="TreeGrafter"/>
</dbReference>
<keyword evidence="3" id="KW-1185">Reference proteome</keyword>
<reference evidence="2 3" key="1">
    <citation type="submission" date="2018-11" db="EMBL/GenBank/DDBJ databases">
        <authorList>
            <consortium name="Pathogen Informatics"/>
        </authorList>
    </citation>
    <scope>NUCLEOTIDE SEQUENCE [LARGE SCALE GENOMIC DNA]</scope>
</reference>
<dbReference type="GO" id="GO:0005886">
    <property type="term" value="C:plasma membrane"/>
    <property type="evidence" value="ECO:0007669"/>
    <property type="project" value="TreeGrafter"/>
</dbReference>
<dbReference type="GO" id="GO:0030001">
    <property type="term" value="P:metal ion transport"/>
    <property type="evidence" value="ECO:0007669"/>
    <property type="project" value="TreeGrafter"/>
</dbReference>
<name>A0A3P7QTP0_CYLGO</name>
<gene>
    <name evidence="2" type="ORF">CGOC_LOCUS12865</name>
</gene>
<dbReference type="Proteomes" id="UP000271889">
    <property type="component" value="Unassembled WGS sequence"/>
</dbReference>
<feature type="domain" description="TRPM SLOG" evidence="1">
    <location>
        <begin position="2"/>
        <end position="176"/>
    </location>
</feature>
<organism evidence="2 3">
    <name type="scientific">Cylicostephanus goldi</name>
    <name type="common">Nematode worm</name>
    <dbReference type="NCBI Taxonomy" id="71465"/>
    <lineage>
        <taxon>Eukaryota</taxon>
        <taxon>Metazoa</taxon>
        <taxon>Ecdysozoa</taxon>
        <taxon>Nematoda</taxon>
        <taxon>Chromadorea</taxon>
        <taxon>Rhabditida</taxon>
        <taxon>Rhabditina</taxon>
        <taxon>Rhabditomorpha</taxon>
        <taxon>Strongyloidea</taxon>
        <taxon>Strongylidae</taxon>
        <taxon>Cylicostephanus</taxon>
    </lineage>
</organism>
<proteinExistence type="predicted"/>
<evidence type="ECO:0000313" key="2">
    <source>
        <dbReference type="EMBL" id="VDN35202.1"/>
    </source>
</evidence>
<dbReference type="PANTHER" id="PTHR13800">
    <property type="entry name" value="TRANSIENT RECEPTOR POTENTIAL CATION CHANNEL, SUBFAMILY M, MEMBER 6"/>
    <property type="match status" value="1"/>
</dbReference>
<protein>
    <recommendedName>
        <fullName evidence="1">TRPM SLOG domain-containing protein</fullName>
    </recommendedName>
</protein>
<dbReference type="OrthoDB" id="301415at2759"/>
<dbReference type="InterPro" id="IPR050927">
    <property type="entry name" value="TRPM"/>
</dbReference>
<dbReference type="PANTHER" id="PTHR13800:SF1">
    <property type="entry name" value="TRANSIENT RECEPTOR POTENTIAL CATION CHANNEL TRPM"/>
    <property type="match status" value="1"/>
</dbReference>